<keyword evidence="4" id="KW-1185">Reference proteome</keyword>
<evidence type="ECO:0000256" key="1">
    <source>
        <dbReference type="SAM" id="MobiDB-lite"/>
    </source>
</evidence>
<sequence>MAIGSANKITIELDPSKVFPLENFIEKNPEATDKVLLANGETLSKSELKGDKGDTGERGQRGERGVQGQPGERGADGKSAYQLWLDTGNQGSEQDFLNSLKGEGFTEEEKQQLLKKGVTKNILLEDGTTISKEGLLEGQTNVPDDQFEFKFEDKWLWWKLKTEASSAWKKLLYNYELRPLDNQVLIGKIIDNKIYIKKQGWSDEKYKHLLLGQWQSSSRYKFLGNQMQWHSGNYKAEWTDMPFHTTEESRHNTEGRLQIRANTLRYAENSAEVPIKVTFPEEFHIKLLDGHCLLWKRITEDETQWKFLPFHGDNFNNSHVINARVKNGIVQYKFDFEEDNEYKDLVKTKDLFPSKEIKVVSNEDVVGDARDWLNVILLHHRNILIKSGTYNIMPLTHNGLIVPSNTTLTFEVGAKIKVLPNPLPHCSVLRIDKVQNVSIFGKPTITGDKNEHQWMNPKEDNYYYRSEQIHGVAIYSSENVHIENLVSKDFIGDAMILSNSRNVYVKNTKLLNSRMENLGIRSCEDVTFDYCEFSFASPAEASNFKNLGYGVDIEPLYNRLHIRKLKFINCIFERNRGFLPVGLMISLSSHGMRYYQNNSENEMQPTFVSIELINPVFKGCGIAVSVPTNWTHGELKMTNVTVIESDFSGIHFTDVNSENFKVFIDGLRLIDCATQLHQIGGETAHYSRPISFYSTPNRNPIATGLVPNHNKGTKNITIKNIDIINTGKVPYKKAPITNYAVAGKENDLMNVELENVKVVGYLTVFENLSKTPVHQSFRMTLHPECILTDVTGDVILANDSKNTFLNKKDASNITFSDNIFPSNLEYYAINSSTGEVKLKFESATDIEGLAYGVQEFTLARGKRLKMRKIAANRWEYLEGTV</sequence>
<dbReference type="SUPFAM" id="SSF51126">
    <property type="entry name" value="Pectin lyase-like"/>
    <property type="match status" value="1"/>
</dbReference>
<dbReference type="Proteomes" id="UP001622370">
    <property type="component" value="Unassembled WGS sequence"/>
</dbReference>
<dbReference type="InterPro" id="IPR011050">
    <property type="entry name" value="Pectin_lyase_fold/virulence"/>
</dbReference>
<accession>A0ABW8Q8E5</accession>
<evidence type="ECO:0000259" key="2">
    <source>
        <dbReference type="Pfam" id="PF13229"/>
    </source>
</evidence>
<dbReference type="RefSeq" id="WP_405253664.1">
    <property type="nucleotide sequence ID" value="NZ_JBJGWE010000001.1"/>
</dbReference>
<name>A0ABW8Q8E5_9FLAO</name>
<dbReference type="InterPro" id="IPR012334">
    <property type="entry name" value="Pectin_lyas_fold"/>
</dbReference>
<evidence type="ECO:0000313" key="4">
    <source>
        <dbReference type="Proteomes" id="UP001622370"/>
    </source>
</evidence>
<dbReference type="InterPro" id="IPR039448">
    <property type="entry name" value="Beta_helix"/>
</dbReference>
<dbReference type="Gene3D" id="2.160.20.10">
    <property type="entry name" value="Single-stranded right-handed beta-helix, Pectin lyase-like"/>
    <property type="match status" value="1"/>
</dbReference>
<dbReference type="Gene3D" id="1.20.5.320">
    <property type="entry name" value="6-Phosphogluconate Dehydrogenase, domain 3"/>
    <property type="match status" value="1"/>
</dbReference>
<feature type="compositionally biased region" description="Basic and acidic residues" evidence="1">
    <location>
        <begin position="45"/>
        <end position="64"/>
    </location>
</feature>
<feature type="domain" description="Right handed beta helix" evidence="2">
    <location>
        <begin position="470"/>
        <end position="597"/>
    </location>
</feature>
<proteinExistence type="predicted"/>
<evidence type="ECO:0000313" key="3">
    <source>
        <dbReference type="EMBL" id="MFK8292624.1"/>
    </source>
</evidence>
<reference evidence="3 4" key="1">
    <citation type="journal article" date="2016" name="Sci. Rep.">
        <title>Whole genome sequencing identifies a novel species of the genus Capnocytophaga isolated from dog and cat bite wounds in humans.</title>
        <authorList>
            <person name="Zangenah S."/>
            <person name="Abbasi N."/>
            <person name="Andersson A.F."/>
            <person name="Bergman P."/>
        </authorList>
    </citation>
    <scope>NUCLEOTIDE SEQUENCE [LARGE SCALE GENOMIC DNA]</scope>
    <source>
        <strain evidence="3 4">W5</strain>
    </source>
</reference>
<dbReference type="Pfam" id="PF13229">
    <property type="entry name" value="Beta_helix"/>
    <property type="match status" value="1"/>
</dbReference>
<feature type="region of interest" description="Disordered" evidence="1">
    <location>
        <begin position="45"/>
        <end position="76"/>
    </location>
</feature>
<gene>
    <name evidence="3" type="ORF">ACI76L_02390</name>
</gene>
<comment type="caution">
    <text evidence="3">The sequence shown here is derived from an EMBL/GenBank/DDBJ whole genome shotgun (WGS) entry which is preliminary data.</text>
</comment>
<protein>
    <recommendedName>
        <fullName evidence="2">Right handed beta helix domain-containing protein</fullName>
    </recommendedName>
</protein>
<organism evidence="3 4">
    <name type="scientific">Capnocytophaga stomatis</name>
    <dbReference type="NCBI Taxonomy" id="1848904"/>
    <lineage>
        <taxon>Bacteria</taxon>
        <taxon>Pseudomonadati</taxon>
        <taxon>Bacteroidota</taxon>
        <taxon>Flavobacteriia</taxon>
        <taxon>Flavobacteriales</taxon>
        <taxon>Flavobacteriaceae</taxon>
        <taxon>Capnocytophaga</taxon>
    </lineage>
</organism>
<dbReference type="EMBL" id="JBJGWJ010000001">
    <property type="protein sequence ID" value="MFK8292624.1"/>
    <property type="molecule type" value="Genomic_DNA"/>
</dbReference>